<dbReference type="PROSITE" id="PS00018">
    <property type="entry name" value="EF_HAND_1"/>
    <property type="match status" value="2"/>
</dbReference>
<evidence type="ECO:0000313" key="5">
    <source>
        <dbReference type="WBParaSite" id="HDID_0000743101-mRNA-1"/>
    </source>
</evidence>
<evidence type="ECO:0000313" key="4">
    <source>
        <dbReference type="Proteomes" id="UP000274504"/>
    </source>
</evidence>
<name>A0A0R3SQQ9_HYMDI</name>
<dbReference type="Proteomes" id="UP000274504">
    <property type="component" value="Unassembled WGS sequence"/>
</dbReference>
<keyword evidence="1" id="KW-0106">Calcium</keyword>
<proteinExistence type="predicted"/>
<evidence type="ECO:0000256" key="1">
    <source>
        <dbReference type="ARBA" id="ARBA00022837"/>
    </source>
</evidence>
<dbReference type="CDD" id="cd00051">
    <property type="entry name" value="EFh"/>
    <property type="match status" value="1"/>
</dbReference>
<gene>
    <name evidence="3" type="ORF">HDID_LOCUS7429</name>
</gene>
<dbReference type="InterPro" id="IPR018247">
    <property type="entry name" value="EF_Hand_1_Ca_BS"/>
</dbReference>
<dbReference type="SMART" id="SM00054">
    <property type="entry name" value="EFh"/>
    <property type="match status" value="2"/>
</dbReference>
<dbReference type="EMBL" id="UYSG01010934">
    <property type="protein sequence ID" value="VDL59747.1"/>
    <property type="molecule type" value="Genomic_DNA"/>
</dbReference>
<dbReference type="InterPro" id="IPR002048">
    <property type="entry name" value="EF_hand_dom"/>
</dbReference>
<dbReference type="Pfam" id="PF13499">
    <property type="entry name" value="EF-hand_7"/>
    <property type="match status" value="1"/>
</dbReference>
<dbReference type="Gene3D" id="1.10.238.10">
    <property type="entry name" value="EF-hand"/>
    <property type="match status" value="1"/>
</dbReference>
<dbReference type="InterPro" id="IPR011992">
    <property type="entry name" value="EF-hand-dom_pair"/>
</dbReference>
<evidence type="ECO:0000313" key="3">
    <source>
        <dbReference type="EMBL" id="VDL59747.1"/>
    </source>
</evidence>
<dbReference type="PROSITE" id="PS50222">
    <property type="entry name" value="EF_HAND_2"/>
    <property type="match status" value="2"/>
</dbReference>
<reference evidence="5" key="1">
    <citation type="submission" date="2017-02" db="UniProtKB">
        <authorList>
            <consortium name="WormBaseParasite"/>
        </authorList>
    </citation>
    <scope>IDENTIFICATION</scope>
</reference>
<reference evidence="3 4" key="2">
    <citation type="submission" date="2018-11" db="EMBL/GenBank/DDBJ databases">
        <authorList>
            <consortium name="Pathogen Informatics"/>
        </authorList>
    </citation>
    <scope>NUCLEOTIDE SEQUENCE [LARGE SCALE GENOMIC DNA]</scope>
</reference>
<sequence length="70" mass="7832">MPCSREVEDLIKQLDKDGSGTIDAEELLCGLGIDKIHLEEVRAFIKTIDKNGDGKLDASELMEFFNSKNF</sequence>
<organism evidence="5">
    <name type="scientific">Hymenolepis diminuta</name>
    <name type="common">Rat tapeworm</name>
    <dbReference type="NCBI Taxonomy" id="6216"/>
    <lineage>
        <taxon>Eukaryota</taxon>
        <taxon>Metazoa</taxon>
        <taxon>Spiralia</taxon>
        <taxon>Lophotrochozoa</taxon>
        <taxon>Platyhelminthes</taxon>
        <taxon>Cestoda</taxon>
        <taxon>Eucestoda</taxon>
        <taxon>Cyclophyllidea</taxon>
        <taxon>Hymenolepididae</taxon>
        <taxon>Hymenolepis</taxon>
    </lineage>
</organism>
<dbReference type="GO" id="GO:0005509">
    <property type="term" value="F:calcium ion binding"/>
    <property type="evidence" value="ECO:0007669"/>
    <property type="project" value="InterPro"/>
</dbReference>
<dbReference type="WBParaSite" id="HDID_0000743101-mRNA-1">
    <property type="protein sequence ID" value="HDID_0000743101-mRNA-1"/>
    <property type="gene ID" value="HDID_0000743101"/>
</dbReference>
<dbReference type="SUPFAM" id="SSF47473">
    <property type="entry name" value="EF-hand"/>
    <property type="match status" value="1"/>
</dbReference>
<feature type="domain" description="EF-hand" evidence="2">
    <location>
        <begin position="39"/>
        <end position="70"/>
    </location>
</feature>
<evidence type="ECO:0000259" key="2">
    <source>
        <dbReference type="PROSITE" id="PS50222"/>
    </source>
</evidence>
<dbReference type="OrthoDB" id="293868at2759"/>
<accession>A0A0R3SQQ9</accession>
<dbReference type="AlphaFoldDB" id="A0A0R3SQQ9"/>
<feature type="domain" description="EF-hand" evidence="2">
    <location>
        <begin position="2"/>
        <end position="37"/>
    </location>
</feature>
<protein>
    <submittedName>
        <fullName evidence="5">EF-hand domain-containing protein</fullName>
    </submittedName>
</protein>